<dbReference type="PROSITE" id="PS51186">
    <property type="entry name" value="GNAT"/>
    <property type="match status" value="1"/>
</dbReference>
<feature type="domain" description="N-acetyltransferase" evidence="1">
    <location>
        <begin position="19"/>
        <end position="173"/>
    </location>
</feature>
<accession>A0A256FXM8</accession>
<organism evidence="2 3">
    <name type="scientific">Brucella rhizosphaerae</name>
    <dbReference type="NCBI Taxonomy" id="571254"/>
    <lineage>
        <taxon>Bacteria</taxon>
        <taxon>Pseudomonadati</taxon>
        <taxon>Pseudomonadota</taxon>
        <taxon>Alphaproteobacteria</taxon>
        <taxon>Hyphomicrobiales</taxon>
        <taxon>Brucellaceae</taxon>
        <taxon>Brucella/Ochrobactrum group</taxon>
        <taxon>Brucella</taxon>
    </lineage>
</organism>
<dbReference type="PANTHER" id="PTHR43792:SF13">
    <property type="entry name" value="ACETYLTRANSFERASE"/>
    <property type="match status" value="1"/>
</dbReference>
<dbReference type="AlphaFoldDB" id="A0A256FXM8"/>
<dbReference type="Proteomes" id="UP000216345">
    <property type="component" value="Unassembled WGS sequence"/>
</dbReference>
<dbReference type="RefSeq" id="WP_094573403.1">
    <property type="nucleotide sequence ID" value="NZ_JBHEEL010000024.1"/>
</dbReference>
<evidence type="ECO:0000259" key="1">
    <source>
        <dbReference type="PROSITE" id="PS51186"/>
    </source>
</evidence>
<dbReference type="EMBL" id="NNRK01000002">
    <property type="protein sequence ID" value="OYR19595.1"/>
    <property type="molecule type" value="Genomic_DNA"/>
</dbReference>
<dbReference type="Gene3D" id="3.40.630.30">
    <property type="match status" value="1"/>
</dbReference>
<evidence type="ECO:0000313" key="2">
    <source>
        <dbReference type="EMBL" id="OYR19595.1"/>
    </source>
</evidence>
<keyword evidence="2" id="KW-0808">Transferase</keyword>
<evidence type="ECO:0000313" key="3">
    <source>
        <dbReference type="Proteomes" id="UP000216345"/>
    </source>
</evidence>
<dbReference type="InterPro" id="IPR051531">
    <property type="entry name" value="N-acetyltransferase"/>
</dbReference>
<dbReference type="GO" id="GO:0016747">
    <property type="term" value="F:acyltransferase activity, transferring groups other than amino-acyl groups"/>
    <property type="evidence" value="ECO:0007669"/>
    <property type="project" value="InterPro"/>
</dbReference>
<protein>
    <submittedName>
        <fullName evidence="2">Acetyltransferase domain protein</fullName>
    </submittedName>
</protein>
<gene>
    <name evidence="2" type="ORF">CEV32_4914</name>
</gene>
<reference evidence="2 3" key="1">
    <citation type="submission" date="2017-07" db="EMBL/GenBank/DDBJ databases">
        <title>Phylogenetic study on the rhizospheric bacterium Ochrobactrum sp. A44.</title>
        <authorList>
            <person name="Krzyzanowska D.M."/>
            <person name="Ossowicki A."/>
            <person name="Rajewska M."/>
            <person name="Maciag T."/>
            <person name="Kaczynski Z."/>
            <person name="Czerwicka M."/>
            <person name="Jafra S."/>
        </authorList>
    </citation>
    <scope>NUCLEOTIDE SEQUENCE [LARGE SCALE GENOMIC DNA]</scope>
    <source>
        <strain evidence="2 3">PR17</strain>
    </source>
</reference>
<proteinExistence type="predicted"/>
<dbReference type="OrthoDB" id="5295305at2"/>
<comment type="caution">
    <text evidence="2">The sequence shown here is derived from an EMBL/GenBank/DDBJ whole genome shotgun (WGS) entry which is preliminary data.</text>
</comment>
<sequence length="173" mass="19514">MFETPRLILQASYRAHAAALFEEYTGREDAARYLQRRAHTSQFQTETFIDAWGEINWLNSSRFVWTILHRADKKPIGMFLMFIEGSSAEIHYGLGPSYWGQGLATETGIAVMDWVTDQSGLALISTSCATAHVTSLRVLEKIGLHRTQLLSSQLPLASTGTKVDAWLYSWKRS</sequence>
<dbReference type="Pfam" id="PF13302">
    <property type="entry name" value="Acetyltransf_3"/>
    <property type="match status" value="1"/>
</dbReference>
<dbReference type="InterPro" id="IPR016181">
    <property type="entry name" value="Acyl_CoA_acyltransferase"/>
</dbReference>
<dbReference type="PANTHER" id="PTHR43792">
    <property type="entry name" value="GNAT FAMILY, PUTATIVE (AFU_ORTHOLOGUE AFUA_3G00765)-RELATED-RELATED"/>
    <property type="match status" value="1"/>
</dbReference>
<keyword evidence="3" id="KW-1185">Reference proteome</keyword>
<name>A0A256FXM8_9HYPH</name>
<dbReference type="InterPro" id="IPR000182">
    <property type="entry name" value="GNAT_dom"/>
</dbReference>
<dbReference type="SUPFAM" id="SSF55729">
    <property type="entry name" value="Acyl-CoA N-acyltransferases (Nat)"/>
    <property type="match status" value="1"/>
</dbReference>